<evidence type="ECO:0000256" key="9">
    <source>
        <dbReference type="PROSITE-ProRule" id="PRU00192"/>
    </source>
</evidence>
<evidence type="ECO:0000256" key="8">
    <source>
        <dbReference type="ARBA" id="ARBA00022927"/>
    </source>
</evidence>
<comment type="subcellular location">
    <subcellularLocation>
        <location evidence="1">Endosome membrane</location>
        <topology evidence="1">Peripheral membrane protein</topology>
        <orientation evidence="1">Cytoplasmic side</orientation>
    </subcellularLocation>
</comment>
<feature type="domain" description="SH3" evidence="11">
    <location>
        <begin position="216"/>
        <end position="276"/>
    </location>
</feature>
<comment type="similarity">
    <text evidence="2">Belongs to the STAM family.</text>
</comment>
<dbReference type="CDD" id="cd16978">
    <property type="entry name" value="VHS_HSE1"/>
    <property type="match status" value="1"/>
</dbReference>
<evidence type="ECO:0000256" key="7">
    <source>
        <dbReference type="ARBA" id="ARBA00022753"/>
    </source>
</evidence>
<dbReference type="InterPro" id="IPR008942">
    <property type="entry name" value="ENTH_VHS"/>
</dbReference>
<proteinExistence type="inferred from homology"/>
<keyword evidence="14" id="KW-1185">Reference proteome</keyword>
<dbReference type="Gene3D" id="1.20.5.1940">
    <property type="match status" value="1"/>
</dbReference>
<evidence type="ECO:0000259" key="11">
    <source>
        <dbReference type="PROSITE" id="PS50002"/>
    </source>
</evidence>
<dbReference type="GO" id="GO:0033565">
    <property type="term" value="C:ESCRT-0 complex"/>
    <property type="evidence" value="ECO:0007669"/>
    <property type="project" value="TreeGrafter"/>
</dbReference>
<dbReference type="InterPro" id="IPR003903">
    <property type="entry name" value="UIM_dom"/>
</dbReference>
<protein>
    <recommendedName>
        <fullName evidence="3">Class E vacuolar protein-sorting machinery protein HSE1</fullName>
    </recommendedName>
    <alternativeName>
        <fullName evidence="4">Class E vacuolar protein-sorting machinery protein hse1</fullName>
    </alternativeName>
</protein>
<accession>A0A2V1ASR5</accession>
<dbReference type="PROSITE" id="PS50002">
    <property type="entry name" value="SH3"/>
    <property type="match status" value="1"/>
</dbReference>
<evidence type="ECO:0000259" key="12">
    <source>
        <dbReference type="PROSITE" id="PS50179"/>
    </source>
</evidence>
<dbReference type="Gene3D" id="2.30.30.40">
    <property type="entry name" value="SH3 Domains"/>
    <property type="match status" value="1"/>
</dbReference>
<evidence type="ECO:0000256" key="10">
    <source>
        <dbReference type="SAM" id="MobiDB-lite"/>
    </source>
</evidence>
<dbReference type="SUPFAM" id="SSF48464">
    <property type="entry name" value="ENTH/VHS domain"/>
    <property type="match status" value="1"/>
</dbReference>
<organism evidence="13 14">
    <name type="scientific">Candidozyma haemuli</name>
    <dbReference type="NCBI Taxonomy" id="45357"/>
    <lineage>
        <taxon>Eukaryota</taxon>
        <taxon>Fungi</taxon>
        <taxon>Dikarya</taxon>
        <taxon>Ascomycota</taxon>
        <taxon>Saccharomycotina</taxon>
        <taxon>Pichiomycetes</taxon>
        <taxon>Metschnikowiaceae</taxon>
        <taxon>Candidozyma</taxon>
    </lineage>
</organism>
<dbReference type="SUPFAM" id="SSF50044">
    <property type="entry name" value="SH3-domain"/>
    <property type="match status" value="1"/>
</dbReference>
<dbReference type="InterPro" id="IPR036028">
    <property type="entry name" value="SH3-like_dom_sf"/>
</dbReference>
<keyword evidence="7" id="KW-0967">Endosome</keyword>
<dbReference type="GO" id="GO:0010008">
    <property type="term" value="C:endosome membrane"/>
    <property type="evidence" value="ECO:0007669"/>
    <property type="project" value="UniProtKB-SubCell"/>
</dbReference>
<evidence type="ECO:0000256" key="4">
    <source>
        <dbReference type="ARBA" id="ARBA00018978"/>
    </source>
</evidence>
<dbReference type="PANTHER" id="PTHR45929">
    <property type="entry name" value="JAK PATHWAY SIGNAL TRANSDUCTION ADAPTOR MOLECULE"/>
    <property type="match status" value="1"/>
</dbReference>
<dbReference type="PRINTS" id="PR00452">
    <property type="entry name" value="SH3DOMAIN"/>
</dbReference>
<evidence type="ECO:0000256" key="5">
    <source>
        <dbReference type="ARBA" id="ARBA00022443"/>
    </source>
</evidence>
<dbReference type="PROSITE" id="PS50179">
    <property type="entry name" value="VHS"/>
    <property type="match status" value="1"/>
</dbReference>
<dbReference type="GO" id="GO:0043328">
    <property type="term" value="P:protein transport to vacuole involved in ubiquitin-dependent protein catabolic process via the multivesicular body sorting pathway"/>
    <property type="evidence" value="ECO:0007669"/>
    <property type="project" value="TreeGrafter"/>
</dbReference>
<dbReference type="EMBL" id="PKFO01000004">
    <property type="protein sequence ID" value="PVH20889.1"/>
    <property type="molecule type" value="Genomic_DNA"/>
</dbReference>
<dbReference type="RefSeq" id="XP_025341829.1">
    <property type="nucleotide sequence ID" value="XM_025488021.1"/>
</dbReference>
<dbReference type="GO" id="GO:0043130">
    <property type="term" value="F:ubiquitin binding"/>
    <property type="evidence" value="ECO:0007669"/>
    <property type="project" value="InterPro"/>
</dbReference>
<feature type="domain" description="VHS" evidence="12">
    <location>
        <begin position="11"/>
        <end position="142"/>
    </location>
</feature>
<feature type="compositionally biased region" description="Low complexity" evidence="10">
    <location>
        <begin position="192"/>
        <end position="202"/>
    </location>
</feature>
<reference evidence="13 14" key="1">
    <citation type="submission" date="2017-12" db="EMBL/GenBank/DDBJ databases">
        <title>Genome Sequence of a Multidrug-Resistant Candida haemulonii Isolate from a Patient with Chronic Leg Ulcers in Israel.</title>
        <authorList>
            <person name="Chow N.A."/>
            <person name="Gade L."/>
            <person name="Batra D."/>
            <person name="Rowe L.A."/>
            <person name="Ben-Ami R."/>
            <person name="Loparev V.N."/>
            <person name="Litvintseva A.P."/>
        </authorList>
    </citation>
    <scope>NUCLEOTIDE SEQUENCE [LARGE SCALE GENOMIC DNA]</scope>
    <source>
        <strain evidence="13 14">B11899</strain>
    </source>
</reference>
<dbReference type="PROSITE" id="PS50330">
    <property type="entry name" value="UIM"/>
    <property type="match status" value="1"/>
</dbReference>
<dbReference type="VEuPathDB" id="FungiDB:CXQ85_004401"/>
<gene>
    <name evidence="13" type="ORF">CXQ85_004401</name>
</gene>
<evidence type="ECO:0000313" key="14">
    <source>
        <dbReference type="Proteomes" id="UP000244309"/>
    </source>
</evidence>
<dbReference type="GO" id="GO:0035091">
    <property type="term" value="F:phosphatidylinositol binding"/>
    <property type="evidence" value="ECO:0007669"/>
    <property type="project" value="InterPro"/>
</dbReference>
<evidence type="ECO:0000256" key="2">
    <source>
        <dbReference type="ARBA" id="ARBA00009666"/>
    </source>
</evidence>
<comment type="caution">
    <text evidence="13">The sequence shown here is derived from an EMBL/GenBank/DDBJ whole genome shotgun (WGS) entry which is preliminary data.</text>
</comment>
<dbReference type="OrthoDB" id="10255964at2759"/>
<dbReference type="Pfam" id="PF00790">
    <property type="entry name" value="VHS"/>
    <property type="match status" value="1"/>
</dbReference>
<feature type="region of interest" description="Disordered" evidence="10">
    <location>
        <begin position="377"/>
        <end position="404"/>
    </location>
</feature>
<name>A0A2V1ASR5_9ASCO</name>
<dbReference type="STRING" id="45357.A0A2V1ASR5"/>
<evidence type="ECO:0000256" key="6">
    <source>
        <dbReference type="ARBA" id="ARBA00022448"/>
    </source>
</evidence>
<dbReference type="InterPro" id="IPR050670">
    <property type="entry name" value="STAM"/>
</dbReference>
<dbReference type="Gene3D" id="1.25.40.90">
    <property type="match status" value="1"/>
</dbReference>
<keyword evidence="8" id="KW-0653">Protein transport</keyword>
<keyword evidence="6" id="KW-0813">Transport</keyword>
<evidence type="ECO:0000256" key="3">
    <source>
        <dbReference type="ARBA" id="ARBA00017923"/>
    </source>
</evidence>
<feature type="region of interest" description="Disordered" evidence="10">
    <location>
        <begin position="176"/>
        <end position="211"/>
    </location>
</feature>
<keyword evidence="5 9" id="KW-0728">SH3 domain</keyword>
<dbReference type="PANTHER" id="PTHR45929:SF3">
    <property type="entry name" value="JAK PATHWAY SIGNAL TRANSDUCTION ADAPTOR MOLECULE"/>
    <property type="match status" value="1"/>
</dbReference>
<dbReference type="InterPro" id="IPR001452">
    <property type="entry name" value="SH3_domain"/>
</dbReference>
<dbReference type="Proteomes" id="UP000244309">
    <property type="component" value="Unassembled WGS sequence"/>
</dbReference>
<evidence type="ECO:0000313" key="13">
    <source>
        <dbReference type="EMBL" id="PVH20889.1"/>
    </source>
</evidence>
<dbReference type="InterPro" id="IPR002014">
    <property type="entry name" value="VHS_dom"/>
</dbReference>
<dbReference type="SMART" id="SM00326">
    <property type="entry name" value="SH3"/>
    <property type="match status" value="1"/>
</dbReference>
<dbReference type="AlphaFoldDB" id="A0A2V1ASR5"/>
<dbReference type="Pfam" id="PF00018">
    <property type="entry name" value="SH3_1"/>
    <property type="match status" value="1"/>
</dbReference>
<evidence type="ECO:0000256" key="1">
    <source>
        <dbReference type="ARBA" id="ARBA00004125"/>
    </source>
</evidence>
<sequence>MTSLDVLINRATDGTLTDDNWQYILDVCDFISGDPEQNSKEAMKIIRTRLSTRDANVLFRTLSLVVAIAENCGSRMQQEIASTQFLQEYFLKKLSDKKIHKHVKIRIAEVIINLNSTFKNDPSLRPIQEAHRTLMSKFGNFCKAAPSKPAKTAISGKDKEHEEQELERALQLSVQEYEREQSTRNKQATTYVSSDDMNVSSKSSRERDEPEAMTIANVKKVCALYDLISYEADELSFRKGDTITVIESVYRDWWRGSLPNGQTGIFPLNYVTPVVSKSAEEAARETSLEERLVRVEHLKIDELIALLSSEPSQVNEDRVTELYNDVLPTRPSLAKAIDKYGGRRDELGALHDRMNEATNFYNVLIDRVVSYRGDIRSNGNLPYPSGSGYPELSTKSEHKSYSGDSARVILHRLDDLQG</sequence>
<dbReference type="SMART" id="SM00288">
    <property type="entry name" value="VHS"/>
    <property type="match status" value="1"/>
</dbReference>
<dbReference type="GeneID" id="37009731"/>